<dbReference type="AlphaFoldDB" id="A0A1X9MCS2"/>
<organism evidence="1 2">
    <name type="scientific">Halalkalibacter krulwichiae</name>
    <dbReference type="NCBI Taxonomy" id="199441"/>
    <lineage>
        <taxon>Bacteria</taxon>
        <taxon>Bacillati</taxon>
        <taxon>Bacillota</taxon>
        <taxon>Bacilli</taxon>
        <taxon>Bacillales</taxon>
        <taxon>Bacillaceae</taxon>
        <taxon>Halalkalibacter</taxon>
    </lineage>
</organism>
<dbReference type="RefSeq" id="WP_066151404.1">
    <property type="nucleotide sequence ID" value="NZ_CP020814.1"/>
</dbReference>
<keyword evidence="2" id="KW-1185">Reference proteome</keyword>
<accession>A0A1X9MCS2</accession>
<dbReference type="KEGG" id="bkw:BkAM31D_11325"/>
<protein>
    <submittedName>
        <fullName evidence="1">Uncharacterized protein</fullName>
    </submittedName>
</protein>
<evidence type="ECO:0000313" key="2">
    <source>
        <dbReference type="Proteomes" id="UP000193006"/>
    </source>
</evidence>
<gene>
    <name evidence="1" type="ORF">BkAM31D_11325</name>
</gene>
<sequence>MNREEVVAKLKQSEMEDLLELIEDAENGYLEELELVESVGLVYDKELNESLIKLLKGLGVSIIYVTDEEESS</sequence>
<name>A0A1X9MCS2_9BACI</name>
<proteinExistence type="predicted"/>
<dbReference type="Proteomes" id="UP000193006">
    <property type="component" value="Chromosome"/>
</dbReference>
<dbReference type="EMBL" id="CP020814">
    <property type="protein sequence ID" value="ARK30370.1"/>
    <property type="molecule type" value="Genomic_DNA"/>
</dbReference>
<evidence type="ECO:0000313" key="1">
    <source>
        <dbReference type="EMBL" id="ARK30370.1"/>
    </source>
</evidence>
<dbReference type="STRING" id="199441.BkAM31D_11325"/>
<reference evidence="1 2" key="1">
    <citation type="submission" date="2017-04" db="EMBL/GenBank/DDBJ databases">
        <title>Bacillus krulwichiae AM31D Genome sequencing and assembly.</title>
        <authorList>
            <person name="Krulwich T.A."/>
            <person name="Anastor L."/>
            <person name="Ehrlich R."/>
            <person name="Ehrlich G.D."/>
            <person name="Janto B."/>
        </authorList>
    </citation>
    <scope>NUCLEOTIDE SEQUENCE [LARGE SCALE GENOMIC DNA]</scope>
    <source>
        <strain evidence="1 2">AM31D</strain>
    </source>
</reference>